<dbReference type="GO" id="GO:0016791">
    <property type="term" value="F:phosphatase activity"/>
    <property type="evidence" value="ECO:0007669"/>
    <property type="project" value="TreeGrafter"/>
</dbReference>
<dbReference type="SMART" id="SM00331">
    <property type="entry name" value="PP2C_SIG"/>
    <property type="match status" value="1"/>
</dbReference>
<feature type="region of interest" description="Disordered" evidence="2">
    <location>
        <begin position="24"/>
        <end position="47"/>
    </location>
</feature>
<dbReference type="PANTHER" id="PTHR43156:SF2">
    <property type="entry name" value="STAGE II SPORULATION PROTEIN E"/>
    <property type="match status" value="1"/>
</dbReference>
<dbReference type="EMBL" id="BMVU01000027">
    <property type="protein sequence ID" value="GGX89728.1"/>
    <property type="molecule type" value="Genomic_DNA"/>
</dbReference>
<evidence type="ECO:0000256" key="1">
    <source>
        <dbReference type="ARBA" id="ARBA00022801"/>
    </source>
</evidence>
<comment type="caution">
    <text evidence="5">The sequence shown here is derived from an EMBL/GenBank/DDBJ whole genome shotgun (WGS) entry which is preliminary data.</text>
</comment>
<reference evidence="5" key="1">
    <citation type="journal article" date="2014" name="Int. J. Syst. Evol. Microbiol.">
        <title>Complete genome sequence of Corynebacterium casei LMG S-19264T (=DSM 44701T), isolated from a smear-ripened cheese.</title>
        <authorList>
            <consortium name="US DOE Joint Genome Institute (JGI-PGF)"/>
            <person name="Walter F."/>
            <person name="Albersmeier A."/>
            <person name="Kalinowski J."/>
            <person name="Ruckert C."/>
        </authorList>
    </citation>
    <scope>NUCLEOTIDE SEQUENCE</scope>
    <source>
        <strain evidence="5">JCM 4790</strain>
    </source>
</reference>
<dbReference type="Gene3D" id="3.60.40.10">
    <property type="entry name" value="PPM-type phosphatase domain"/>
    <property type="match status" value="1"/>
</dbReference>
<dbReference type="Pfam" id="PF01590">
    <property type="entry name" value="GAF"/>
    <property type="match status" value="1"/>
</dbReference>
<keyword evidence="1" id="KW-0378">Hydrolase</keyword>
<dbReference type="RefSeq" id="WP_190192509.1">
    <property type="nucleotide sequence ID" value="NZ_BMVU01000027.1"/>
</dbReference>
<name>A0A918NR58_9ACTN</name>
<dbReference type="InterPro" id="IPR052016">
    <property type="entry name" value="Bact_Sigma-Reg"/>
</dbReference>
<evidence type="ECO:0000256" key="2">
    <source>
        <dbReference type="SAM" id="MobiDB-lite"/>
    </source>
</evidence>
<evidence type="ECO:0000259" key="3">
    <source>
        <dbReference type="SMART" id="SM00065"/>
    </source>
</evidence>
<evidence type="ECO:0000313" key="5">
    <source>
        <dbReference type="EMBL" id="GGX89728.1"/>
    </source>
</evidence>
<dbReference type="Pfam" id="PF07228">
    <property type="entry name" value="SpoIIE"/>
    <property type="match status" value="1"/>
</dbReference>
<dbReference type="InterPro" id="IPR001932">
    <property type="entry name" value="PPM-type_phosphatase-like_dom"/>
</dbReference>
<accession>A0A918NR58</accession>
<dbReference type="InterPro" id="IPR029016">
    <property type="entry name" value="GAF-like_dom_sf"/>
</dbReference>
<dbReference type="InterPro" id="IPR003018">
    <property type="entry name" value="GAF"/>
</dbReference>
<dbReference type="InterPro" id="IPR036457">
    <property type="entry name" value="PPM-type-like_dom_sf"/>
</dbReference>
<dbReference type="SUPFAM" id="SSF81606">
    <property type="entry name" value="PP2C-like"/>
    <property type="match status" value="1"/>
</dbReference>
<dbReference type="PANTHER" id="PTHR43156">
    <property type="entry name" value="STAGE II SPORULATION PROTEIN E-RELATED"/>
    <property type="match status" value="1"/>
</dbReference>
<dbReference type="Proteomes" id="UP000619244">
    <property type="component" value="Unassembled WGS sequence"/>
</dbReference>
<feature type="domain" description="PPM-type phosphatase" evidence="4">
    <location>
        <begin position="359"/>
        <end position="587"/>
    </location>
</feature>
<organism evidence="5 6">
    <name type="scientific">Streptomyces minutiscleroticus</name>
    <dbReference type="NCBI Taxonomy" id="68238"/>
    <lineage>
        <taxon>Bacteria</taxon>
        <taxon>Bacillati</taxon>
        <taxon>Actinomycetota</taxon>
        <taxon>Actinomycetes</taxon>
        <taxon>Kitasatosporales</taxon>
        <taxon>Streptomycetaceae</taxon>
        <taxon>Streptomyces</taxon>
    </lineage>
</organism>
<evidence type="ECO:0000313" key="6">
    <source>
        <dbReference type="Proteomes" id="UP000619244"/>
    </source>
</evidence>
<dbReference type="Gene3D" id="3.30.450.40">
    <property type="match status" value="2"/>
</dbReference>
<reference evidence="5" key="2">
    <citation type="submission" date="2020-09" db="EMBL/GenBank/DDBJ databases">
        <authorList>
            <person name="Sun Q."/>
            <person name="Ohkuma M."/>
        </authorList>
    </citation>
    <scope>NUCLEOTIDE SEQUENCE</scope>
    <source>
        <strain evidence="5">JCM 4790</strain>
    </source>
</reference>
<dbReference type="AlphaFoldDB" id="A0A918NR58"/>
<sequence length="594" mass="62544">MNRFARLVTSVVSAERGLVVLTGPGGAVKEEPPAESWPPSADDSPLARSLCRRVTDSGRPLALVDSSTEPDGGAAGAGGDAEPAVAFAGVPLTGGSGEVIGVLCAVDAAPRAWTGKELRDLEDLAAACSAELRLRFSTDRAQVARRGAEEARHAAERATGRAEETAERMRTLLSRSQLLLRAAEDLAAASGLDEVRRRIGTLVGGDLKPAYVGLVLAEGRNLRRIAVPDSAAVPPGHPEEVYGVEEDWPTARAVRENRMVVVRDRVDLAAGYGTRAVAGFDSLGLTTVACVPLAGTRRVLGCLVLGWEVPHEIDVSERAVLTALAGYTAQAVERGLFLDDRVTVARQLQGAMLTELPVVPGLDLAALYRPAAVDDMVGGDWYDTYPLTDAPPDAAGVPRALTIGDIIGHDMRAATVMGQVRSMLRQADHDHTGEGPARAVRALEHACARVGLDAGGTLVHAHLTPEDAGHWLLEWTNAGHPPPLLAHPDGRIERLAAHNHLMHRGLPPLPRTDHRRVLAPGAVLLLYTDGLVEVPGGDIDAAIDRTARALGEAAAADVPLSRLLERLADGASAPGEHDDTVLLAVRVPRQAGRA</sequence>
<dbReference type="SMART" id="SM00065">
    <property type="entry name" value="GAF"/>
    <property type="match status" value="2"/>
</dbReference>
<feature type="domain" description="GAF" evidence="3">
    <location>
        <begin position="191"/>
        <end position="342"/>
    </location>
</feature>
<keyword evidence="6" id="KW-1185">Reference proteome</keyword>
<evidence type="ECO:0000259" key="4">
    <source>
        <dbReference type="SMART" id="SM00331"/>
    </source>
</evidence>
<proteinExistence type="predicted"/>
<dbReference type="SUPFAM" id="SSF55781">
    <property type="entry name" value="GAF domain-like"/>
    <property type="match status" value="2"/>
</dbReference>
<feature type="region of interest" description="Disordered" evidence="2">
    <location>
        <begin position="60"/>
        <end position="79"/>
    </location>
</feature>
<feature type="domain" description="GAF" evidence="3">
    <location>
        <begin position="1"/>
        <end position="142"/>
    </location>
</feature>
<gene>
    <name evidence="5" type="ORF">GCM10010358_49600</name>
</gene>
<dbReference type="Pfam" id="PF13185">
    <property type="entry name" value="GAF_2"/>
    <property type="match status" value="1"/>
</dbReference>
<protein>
    <submittedName>
        <fullName evidence="5">Uncharacterized protein</fullName>
    </submittedName>
</protein>